<keyword evidence="3" id="KW-0812">Transmembrane</keyword>
<accession>A0A6I8UEE9</accession>
<feature type="region of interest" description="Disordered" evidence="2">
    <location>
        <begin position="116"/>
        <end position="140"/>
    </location>
</feature>
<keyword evidence="1" id="KW-1015">Disulfide bond</keyword>
<evidence type="ECO:0000313" key="6">
    <source>
        <dbReference type="RefSeq" id="XP_001354109.2"/>
    </source>
</evidence>
<dbReference type="HOGENOM" id="CLU_027295_0_0_1"/>
<evidence type="ECO:0000256" key="1">
    <source>
        <dbReference type="ARBA" id="ARBA00023157"/>
    </source>
</evidence>
<dbReference type="InParanoid" id="Q2LYL4"/>
<keyword evidence="5" id="KW-1185">Reference proteome</keyword>
<accession>Q2LYL4</accession>
<feature type="domain" description="Kazal-like" evidence="4">
    <location>
        <begin position="134"/>
        <end position="190"/>
    </location>
</feature>
<dbReference type="Proteomes" id="UP000001819">
    <property type="component" value="Chromosome X"/>
</dbReference>
<feature type="domain" description="Kazal-like" evidence="4">
    <location>
        <begin position="415"/>
        <end position="472"/>
    </location>
</feature>
<dbReference type="FunFam" id="3.30.60.30:FF:000045">
    <property type="entry name" value="Serine protease inhibitor dipetalogastin"/>
    <property type="match status" value="1"/>
</dbReference>
<dbReference type="Bgee" id="FBgn0076858">
    <property type="expression patterns" value="Expressed in insect adult head"/>
</dbReference>
<dbReference type="InterPro" id="IPR002350">
    <property type="entry name" value="Kazal_dom"/>
</dbReference>
<evidence type="ECO:0000256" key="3">
    <source>
        <dbReference type="SAM" id="Phobius"/>
    </source>
</evidence>
<dbReference type="FunFam" id="3.30.60.30:FF:000090">
    <property type="entry name" value="GH09510p"/>
    <property type="match status" value="1"/>
</dbReference>
<dbReference type="SMART" id="SM00280">
    <property type="entry name" value="KAZAL"/>
    <property type="match status" value="9"/>
</dbReference>
<evidence type="ECO:0000259" key="4">
    <source>
        <dbReference type="PROSITE" id="PS51465"/>
    </source>
</evidence>
<organism evidence="5 6">
    <name type="scientific">Drosophila pseudoobscura pseudoobscura</name>
    <name type="common">Fruit fly</name>
    <dbReference type="NCBI Taxonomy" id="46245"/>
    <lineage>
        <taxon>Eukaryota</taxon>
        <taxon>Metazoa</taxon>
        <taxon>Ecdysozoa</taxon>
        <taxon>Arthropoda</taxon>
        <taxon>Hexapoda</taxon>
        <taxon>Insecta</taxon>
        <taxon>Pterygota</taxon>
        <taxon>Neoptera</taxon>
        <taxon>Endopterygota</taxon>
        <taxon>Diptera</taxon>
        <taxon>Brachycera</taxon>
        <taxon>Muscomorpha</taxon>
        <taxon>Ephydroidea</taxon>
        <taxon>Drosophilidae</taxon>
        <taxon>Drosophila</taxon>
        <taxon>Sophophora</taxon>
    </lineage>
</organism>
<feature type="domain" description="Kazal-like" evidence="4">
    <location>
        <begin position="351"/>
        <end position="409"/>
    </location>
</feature>
<dbReference type="eggNOG" id="KOG3649">
    <property type="taxonomic scope" value="Eukaryota"/>
</dbReference>
<evidence type="ECO:0000256" key="2">
    <source>
        <dbReference type="SAM" id="MobiDB-lite"/>
    </source>
</evidence>
<feature type="domain" description="Kazal-like" evidence="4">
    <location>
        <begin position="577"/>
        <end position="629"/>
    </location>
</feature>
<protein>
    <submittedName>
        <fullName evidence="6">Agrin</fullName>
    </submittedName>
</protein>
<name>Q2LYL4_DROPS</name>
<dbReference type="KEGG" id="dpo:4813949"/>
<sequence length="639" mass="69938">MYQPQRQTRPQAQSQSQSQAHSQSQLYPQLRLKRQLFGALLAMLMLAASTTNGAVTDSPIKIIKLPAQAPVIRYRSADASPDSLLINYRQDAQPELSSTLMQAPGAAAAALESLLREETEQQQQAQMGRQNRASSSSNSCPRSCPPSLTVGAEPVCGSDGLIYANLCELRKKTCARNGVSLVKDVRDGCERSKGSECKHRCSTEKDPVCGTDGRTYLNRCMLRVQSCRVGLAAVKLSHVGPCSNTSAIRESCPVDCNSAPKDGPICASDGNVYNSTCEMKLHTCGQGVVKTSRKHCQSTRMCRESCWRVARPTCGSDGRLYASPCKMRSSNCGKHVFEVPLSFCMPQERHGSAADACPTECPKAEADSPSQYVCGSDGNIYSSLCELKMLNCGPQRKSIQKMSMDKCKNRLIRCKQLPPCKDFNNLFGSIFSSRRNDKLCGTDAKTYNNECELAHATCLRGVNLAHIGPCTDLNTPSKDCGDACTRADLEQQPVCGSDGNTFASMCEFKRRTCNLRVVAVSLKNCALTADCDSDCDAQPPNFVCGSDNKFYKSECHMRKENCGKHVFVVPLKRCLAAFQFKGCARICPREFEPVCGSDNKTYLNDCFLDIENCRTNSTVDVHHYGACGRPEAPSTNFLY</sequence>
<dbReference type="PROSITE" id="PS51465">
    <property type="entry name" value="KAZAL_2"/>
    <property type="match status" value="8"/>
</dbReference>
<dbReference type="OMA" id="KRNDKLC"/>
<feature type="domain" description="Kazal-like" evidence="4">
    <location>
        <begin position="191"/>
        <end position="244"/>
    </location>
</feature>
<dbReference type="Pfam" id="PF00050">
    <property type="entry name" value="Kazal_1"/>
    <property type="match status" value="1"/>
</dbReference>
<dbReference type="CDD" id="cd00104">
    <property type="entry name" value="KAZAL_FS"/>
    <property type="match status" value="7"/>
</dbReference>
<feature type="region of interest" description="Disordered" evidence="2">
    <location>
        <begin position="1"/>
        <end position="26"/>
    </location>
</feature>
<dbReference type="PANTHER" id="PTHR10913">
    <property type="entry name" value="FOLLISTATIN-RELATED"/>
    <property type="match status" value="1"/>
</dbReference>
<proteinExistence type="predicted"/>
<feature type="domain" description="Kazal-like" evidence="4">
    <location>
        <begin position="528"/>
        <end position="576"/>
    </location>
</feature>
<dbReference type="Pfam" id="PF07648">
    <property type="entry name" value="Kazal_2"/>
    <property type="match status" value="8"/>
</dbReference>
<feature type="domain" description="Kazal-like" evidence="4">
    <location>
        <begin position="246"/>
        <end position="298"/>
    </location>
</feature>
<dbReference type="SUPFAM" id="SSF100895">
    <property type="entry name" value="Kazal-type serine protease inhibitors"/>
    <property type="match status" value="9"/>
</dbReference>
<dbReference type="Gene3D" id="3.30.60.30">
    <property type="match status" value="9"/>
</dbReference>
<dbReference type="GO" id="GO:0005576">
    <property type="term" value="C:extracellular region"/>
    <property type="evidence" value="ECO:0007669"/>
    <property type="project" value="TreeGrafter"/>
</dbReference>
<feature type="domain" description="Kazal-like" evidence="4">
    <location>
        <begin position="474"/>
        <end position="527"/>
    </location>
</feature>
<dbReference type="FunFam" id="3.30.60.30:FF:000066">
    <property type="entry name" value="Blast:Agrin"/>
    <property type="match status" value="1"/>
</dbReference>
<feature type="compositionally biased region" description="Low complexity" evidence="2">
    <location>
        <begin position="121"/>
        <end position="140"/>
    </location>
</feature>
<dbReference type="FunFam" id="3.30.60.30:FF:000054">
    <property type="entry name" value="Agrin"/>
    <property type="match status" value="1"/>
</dbReference>
<dbReference type="RefSeq" id="XP_001354109.2">
    <property type="nucleotide sequence ID" value="XM_001354073.4"/>
</dbReference>
<dbReference type="FunFam" id="3.30.60.30:FF:000042">
    <property type="entry name" value="Serine protease inhibitor dipetalogastin"/>
    <property type="match status" value="1"/>
</dbReference>
<dbReference type="InterPro" id="IPR050653">
    <property type="entry name" value="Prot_Inhib_GrowthFact_Antg"/>
</dbReference>
<evidence type="ECO:0000313" key="5">
    <source>
        <dbReference type="Proteomes" id="UP000001819"/>
    </source>
</evidence>
<dbReference type="GeneID" id="4813949"/>
<feature type="compositionally biased region" description="Low complexity" evidence="2">
    <location>
        <begin position="1"/>
        <end position="25"/>
    </location>
</feature>
<dbReference type="PANTHER" id="PTHR10913:SF79">
    <property type="entry name" value="GH09510P"/>
    <property type="match status" value="1"/>
</dbReference>
<keyword evidence="3" id="KW-1133">Transmembrane helix</keyword>
<keyword evidence="3" id="KW-0472">Membrane</keyword>
<reference evidence="6" key="1">
    <citation type="submission" date="2025-08" db="UniProtKB">
        <authorList>
            <consortium name="RefSeq"/>
        </authorList>
    </citation>
    <scope>IDENTIFICATION</scope>
    <source>
        <strain evidence="6">MV-25-SWS-2005</strain>
        <tissue evidence="6">Whole body</tissue>
    </source>
</reference>
<feature type="transmembrane region" description="Helical" evidence="3">
    <location>
        <begin position="36"/>
        <end position="55"/>
    </location>
</feature>
<dbReference type="InterPro" id="IPR036058">
    <property type="entry name" value="Kazal_dom_sf"/>
</dbReference>
<dbReference type="AlphaFoldDB" id="Q2LYL4"/>
<dbReference type="FunFam" id="3.30.60.30:FF:000035">
    <property type="entry name" value="Serine protease inhibitor dipetalogastin"/>
    <property type="match status" value="1"/>
</dbReference>
<dbReference type="FunFam" id="3.30.60.30:FF:000044">
    <property type="entry name" value="Serine protease inhibitor dipetalogastin"/>
    <property type="match status" value="1"/>
</dbReference>
<gene>
    <name evidence="6" type="primary">LOC4813949</name>
</gene>